<dbReference type="InterPro" id="IPR001173">
    <property type="entry name" value="Glyco_trans_2-like"/>
</dbReference>
<proteinExistence type="predicted"/>
<dbReference type="PANTHER" id="PTHR43433">
    <property type="entry name" value="HYDROLASE, ALPHA/BETA FOLD FAMILY PROTEIN"/>
    <property type="match status" value="1"/>
</dbReference>
<feature type="domain" description="AB hydrolase-1" evidence="3">
    <location>
        <begin position="469"/>
        <end position="696"/>
    </location>
</feature>
<evidence type="ECO:0000259" key="4">
    <source>
        <dbReference type="Pfam" id="PF13632"/>
    </source>
</evidence>
<evidence type="ECO:0000259" key="3">
    <source>
        <dbReference type="Pfam" id="PF00561"/>
    </source>
</evidence>
<dbReference type="Gene3D" id="3.40.50.1820">
    <property type="entry name" value="alpha/beta hydrolase"/>
    <property type="match status" value="1"/>
</dbReference>
<gene>
    <name evidence="5" type="ORF">GCM10009066_16160</name>
</gene>
<dbReference type="InterPro" id="IPR029044">
    <property type="entry name" value="Nucleotide-diphossugar_trans"/>
</dbReference>
<dbReference type="EMBL" id="BAAABL010000044">
    <property type="protein sequence ID" value="GAA0302844.1"/>
    <property type="molecule type" value="Genomic_DNA"/>
</dbReference>
<feature type="domain" description="Glycosyltransferase 2-like" evidence="4">
    <location>
        <begin position="161"/>
        <end position="355"/>
    </location>
</feature>
<feature type="transmembrane region" description="Helical" evidence="2">
    <location>
        <begin position="46"/>
        <end position="64"/>
    </location>
</feature>
<dbReference type="PANTHER" id="PTHR43433:SF5">
    <property type="entry name" value="AB HYDROLASE-1 DOMAIN-CONTAINING PROTEIN"/>
    <property type="match status" value="1"/>
</dbReference>
<dbReference type="InterPro" id="IPR050471">
    <property type="entry name" value="AB_hydrolase"/>
</dbReference>
<feature type="compositionally biased region" description="Low complexity" evidence="1">
    <location>
        <begin position="378"/>
        <end position="410"/>
    </location>
</feature>
<protein>
    <recommendedName>
        <fullName evidence="7">Pimeloyl-ACP methyl ester carboxylesterase</fullName>
    </recommendedName>
</protein>
<sequence>MRASPFAPDRLLAGAFALALAIATVVVLHGDIHPFVDDILRPIAYASLWAFLGIYAFATLFWTYEVVSSWRDYQPPEAVYDPADCQLRILTVDAEAVVQKTVDALPETVAPDDRHVIAEAPIDVDGATVHVVPDDFDSQASNKGRALEWARLNVPCEREFVLFLDEDSHVRSFDGFPDADIVQFREWPAYTGSTLAFWCELVRIGYQAEQQGFGLPGVPLYAWGGGIAVRTSLEDEVTWEYPTLIEDTVFVWRAILEHDAEYVVTADRFRNQAPPSIRELIEQRRRWLSGGLRDEPVLPRRYWALYALRNVTWAFSPITPFLLLIVGYLPGSMPGVHLYHVLSWAMFAYALVWFVRGWRYYDDIAYRHWIAVPLYRSSSPSTRSARRGGSSTSPTPSARPRSAPRSATATEGVGATRPHCSSFLTFVRPDVARHFRISPPPPPERMPAHPELFRRRGDVLADDRGSGSPVVFAHGTFMDRTMFDPQIAELTPEYRCLAYDSRARTDAYAGDYDIDDLAADCVELLDGKGIDSCVLVGMSVGGFTALRVALDYPDRVDGLVLIDAPAGPTTDAERDTYERIVAELRENDLVPGTLARQVAERVTSETTHKERPELLETWAERWETYPGDAVANEYEAWYAKEGVEDRLDEIDIPALVVHGEADVFDIERAERTAAALPDGDLVRVPEAGHLSNLERPAAVNDALSAFVADVYDD</sequence>
<feature type="region of interest" description="Disordered" evidence="1">
    <location>
        <begin position="378"/>
        <end position="416"/>
    </location>
</feature>
<feature type="transmembrane region" description="Helical" evidence="2">
    <location>
        <begin position="336"/>
        <end position="355"/>
    </location>
</feature>
<dbReference type="InterPro" id="IPR000073">
    <property type="entry name" value="AB_hydrolase_1"/>
</dbReference>
<dbReference type="InterPro" id="IPR029058">
    <property type="entry name" value="AB_hydrolase_fold"/>
</dbReference>
<evidence type="ECO:0000313" key="6">
    <source>
        <dbReference type="Proteomes" id="UP001500837"/>
    </source>
</evidence>
<comment type="caution">
    <text evidence="5">The sequence shown here is derived from an EMBL/GenBank/DDBJ whole genome shotgun (WGS) entry which is preliminary data.</text>
</comment>
<accession>A0AAV3S744</accession>
<keyword evidence="2" id="KW-0812">Transmembrane</keyword>
<dbReference type="SUPFAM" id="SSF53448">
    <property type="entry name" value="Nucleotide-diphospho-sugar transferases"/>
    <property type="match status" value="1"/>
</dbReference>
<evidence type="ECO:0000256" key="2">
    <source>
        <dbReference type="SAM" id="Phobius"/>
    </source>
</evidence>
<dbReference type="AlphaFoldDB" id="A0AAV3S744"/>
<dbReference type="Proteomes" id="UP001500837">
    <property type="component" value="Unassembled WGS sequence"/>
</dbReference>
<dbReference type="SUPFAM" id="SSF53474">
    <property type="entry name" value="alpha/beta-Hydrolases"/>
    <property type="match status" value="1"/>
</dbReference>
<keyword evidence="2" id="KW-0472">Membrane</keyword>
<evidence type="ECO:0000256" key="1">
    <source>
        <dbReference type="SAM" id="MobiDB-lite"/>
    </source>
</evidence>
<dbReference type="RefSeq" id="WP_211311983.1">
    <property type="nucleotide sequence ID" value="NZ_BAAABL010000044.1"/>
</dbReference>
<keyword evidence="2" id="KW-1133">Transmembrane helix</keyword>
<evidence type="ECO:0000313" key="5">
    <source>
        <dbReference type="EMBL" id="GAA0302844.1"/>
    </source>
</evidence>
<dbReference type="Pfam" id="PF00561">
    <property type="entry name" value="Abhydrolase_1"/>
    <property type="match status" value="1"/>
</dbReference>
<keyword evidence="6" id="KW-1185">Reference proteome</keyword>
<dbReference type="Pfam" id="PF13632">
    <property type="entry name" value="Glyco_trans_2_3"/>
    <property type="match status" value="1"/>
</dbReference>
<feature type="transmembrane region" description="Helical" evidence="2">
    <location>
        <begin position="310"/>
        <end position="330"/>
    </location>
</feature>
<reference evidence="5 6" key="1">
    <citation type="journal article" date="2019" name="Int. J. Syst. Evol. Microbiol.">
        <title>The Global Catalogue of Microorganisms (GCM) 10K type strain sequencing project: providing services to taxonomists for standard genome sequencing and annotation.</title>
        <authorList>
            <consortium name="The Broad Institute Genomics Platform"/>
            <consortium name="The Broad Institute Genome Sequencing Center for Infectious Disease"/>
            <person name="Wu L."/>
            <person name="Ma J."/>
        </authorList>
    </citation>
    <scope>NUCLEOTIDE SEQUENCE [LARGE SCALE GENOMIC DNA]</scope>
    <source>
        <strain evidence="5 6">JCM 16330</strain>
    </source>
</reference>
<name>A0AAV3S744_9EURY</name>
<organism evidence="5 6">
    <name type="scientific">Halarchaeum salinum</name>
    <dbReference type="NCBI Taxonomy" id="489912"/>
    <lineage>
        <taxon>Archaea</taxon>
        <taxon>Methanobacteriati</taxon>
        <taxon>Methanobacteriota</taxon>
        <taxon>Stenosarchaea group</taxon>
        <taxon>Halobacteria</taxon>
        <taxon>Halobacteriales</taxon>
        <taxon>Halobacteriaceae</taxon>
    </lineage>
</organism>
<evidence type="ECO:0008006" key="7">
    <source>
        <dbReference type="Google" id="ProtNLM"/>
    </source>
</evidence>